<dbReference type="GeneID" id="115918360"/>
<evidence type="ECO:0000256" key="2">
    <source>
        <dbReference type="ARBA" id="ARBA00022490"/>
    </source>
</evidence>
<dbReference type="OrthoDB" id="1875751at2759"/>
<dbReference type="InParanoid" id="A0A7M7N443"/>
<feature type="region of interest" description="Disordered" evidence="5">
    <location>
        <begin position="160"/>
        <end position="289"/>
    </location>
</feature>
<dbReference type="RefSeq" id="XP_030830962.1">
    <property type="nucleotide sequence ID" value="XM_030975102.1"/>
</dbReference>
<dbReference type="GO" id="GO:0003729">
    <property type="term" value="F:mRNA binding"/>
    <property type="evidence" value="ECO:0000318"/>
    <property type="project" value="GO_Central"/>
</dbReference>
<dbReference type="SUPFAM" id="SSF54928">
    <property type="entry name" value="RNA-binding domain, RBD"/>
    <property type="match status" value="1"/>
</dbReference>
<dbReference type="EnsemblMetazoa" id="XM_030975102">
    <property type="protein sequence ID" value="XP_030830962"/>
    <property type="gene ID" value="LOC115918360"/>
</dbReference>
<dbReference type="Gene3D" id="3.30.70.330">
    <property type="match status" value="1"/>
</dbReference>
<dbReference type="PANTHER" id="PTHR48032:SF18">
    <property type="entry name" value="RRM DOMAIN-CONTAINING PROTEIN"/>
    <property type="match status" value="1"/>
</dbReference>
<dbReference type="PANTHER" id="PTHR48032">
    <property type="entry name" value="RNA-BINDING PROTEIN MUSASHI HOMOLOG RBP6"/>
    <property type="match status" value="1"/>
</dbReference>
<dbReference type="Proteomes" id="UP000007110">
    <property type="component" value="Unassembled WGS sequence"/>
</dbReference>
<name>A0A7M7N443_STRPU</name>
<dbReference type="InterPro" id="IPR035979">
    <property type="entry name" value="RBD_domain_sf"/>
</dbReference>
<keyword evidence="2" id="KW-0963">Cytoplasm</keyword>
<evidence type="ECO:0000313" key="7">
    <source>
        <dbReference type="Proteomes" id="UP000007110"/>
    </source>
</evidence>
<accession>A0A7M7N443</accession>
<feature type="compositionally biased region" description="Polar residues" evidence="5">
    <location>
        <begin position="276"/>
        <end position="286"/>
    </location>
</feature>
<proteinExistence type="predicted"/>
<feature type="compositionally biased region" description="Gly residues" evidence="5">
    <location>
        <begin position="160"/>
        <end position="170"/>
    </location>
</feature>
<sequence>MFDRTTNRHRGFGFVIFDNEKTVDSVCEEHFHELDGKLVEVKKAQPKEVMMPQNAAKNRAAMMRNLYGIYDPSNTDTSLLELRLLQAQHQQTNNNNSPSMCSVQPGLTSSVPLIMDTVGNVKGYAAPNFTIGPLGRGYTYAPFPPFFSAYQQPPFAMCGSGGGMGRGSGNRGRPPRGTSMGMPSHPHSGIPTYAPGIMMPAAGVPPTPDRRGQTPITYSYPDYGSAGPAGRSAPPPPRNEPSSMSHQPEYGRDFHQPPVMPNSYQQQSYAPSPSPVNNRYNTTNSPGPMDIYGGSQDQGMGGNYVPAASPQPTHAFGIGSQPKTGYGSGHYNTVSHGRNY</sequence>
<evidence type="ECO:0000313" key="6">
    <source>
        <dbReference type="EnsemblMetazoa" id="XP_030830962"/>
    </source>
</evidence>
<evidence type="ECO:0000256" key="1">
    <source>
        <dbReference type="ARBA" id="ARBA00004496"/>
    </source>
</evidence>
<reference evidence="6" key="2">
    <citation type="submission" date="2021-01" db="UniProtKB">
        <authorList>
            <consortium name="EnsemblMetazoa"/>
        </authorList>
    </citation>
    <scope>IDENTIFICATION</scope>
</reference>
<keyword evidence="3" id="KW-0677">Repeat</keyword>
<organism evidence="6 7">
    <name type="scientific">Strongylocentrotus purpuratus</name>
    <name type="common">Purple sea urchin</name>
    <dbReference type="NCBI Taxonomy" id="7668"/>
    <lineage>
        <taxon>Eukaryota</taxon>
        <taxon>Metazoa</taxon>
        <taxon>Echinodermata</taxon>
        <taxon>Eleutherozoa</taxon>
        <taxon>Echinozoa</taxon>
        <taxon>Echinoidea</taxon>
        <taxon>Euechinoidea</taxon>
        <taxon>Echinacea</taxon>
        <taxon>Camarodonta</taxon>
        <taxon>Echinidea</taxon>
        <taxon>Strongylocentrotidae</taxon>
        <taxon>Strongylocentrotus</taxon>
    </lineage>
</organism>
<evidence type="ECO:0000256" key="5">
    <source>
        <dbReference type="SAM" id="MobiDB-lite"/>
    </source>
</evidence>
<dbReference type="InterPro" id="IPR012677">
    <property type="entry name" value="Nucleotide-bd_a/b_plait_sf"/>
</dbReference>
<comment type="subcellular location">
    <subcellularLocation>
        <location evidence="1">Cytoplasm</location>
    </subcellularLocation>
</comment>
<dbReference type="GO" id="GO:0005737">
    <property type="term" value="C:cytoplasm"/>
    <property type="evidence" value="ECO:0000318"/>
    <property type="project" value="GO_Central"/>
</dbReference>
<dbReference type="KEGG" id="spu:115918360"/>
<reference evidence="7" key="1">
    <citation type="submission" date="2015-02" db="EMBL/GenBank/DDBJ databases">
        <title>Genome sequencing for Strongylocentrotus purpuratus.</title>
        <authorList>
            <person name="Murali S."/>
            <person name="Liu Y."/>
            <person name="Vee V."/>
            <person name="English A."/>
            <person name="Wang M."/>
            <person name="Skinner E."/>
            <person name="Han Y."/>
            <person name="Muzny D.M."/>
            <person name="Worley K.C."/>
            <person name="Gibbs R.A."/>
        </authorList>
    </citation>
    <scope>NUCLEOTIDE SEQUENCE</scope>
</reference>
<dbReference type="GO" id="GO:0006417">
    <property type="term" value="P:regulation of translation"/>
    <property type="evidence" value="ECO:0000318"/>
    <property type="project" value="GO_Central"/>
</dbReference>
<feature type="compositionally biased region" description="Low complexity" evidence="5">
    <location>
        <begin position="261"/>
        <end position="271"/>
    </location>
</feature>
<dbReference type="AlphaFoldDB" id="A0A7M7N443"/>
<protein>
    <recommendedName>
        <fullName evidence="8">RRM domain-containing protein</fullName>
    </recommendedName>
</protein>
<dbReference type="FunCoup" id="A0A7M7N443">
    <property type="interactions" value="809"/>
</dbReference>
<evidence type="ECO:0000256" key="4">
    <source>
        <dbReference type="ARBA" id="ARBA00022884"/>
    </source>
</evidence>
<evidence type="ECO:0008006" key="8">
    <source>
        <dbReference type="Google" id="ProtNLM"/>
    </source>
</evidence>
<evidence type="ECO:0000256" key="3">
    <source>
        <dbReference type="ARBA" id="ARBA00022737"/>
    </source>
</evidence>
<keyword evidence="4" id="KW-0694">RNA-binding</keyword>
<keyword evidence="7" id="KW-1185">Reference proteome</keyword>
<dbReference type="OMA" id="TIRAANC"/>